<evidence type="ECO:0000256" key="3">
    <source>
        <dbReference type="ARBA" id="ARBA00023002"/>
    </source>
</evidence>
<proteinExistence type="inferred from homology"/>
<dbReference type="InterPro" id="IPR020830">
    <property type="entry name" value="GlycerAld_3-P_DH_AS"/>
</dbReference>
<evidence type="ECO:0000256" key="2">
    <source>
        <dbReference type="ARBA" id="ARBA00022741"/>
    </source>
</evidence>
<reference evidence="7" key="1">
    <citation type="submission" date="2023-02" db="EMBL/GenBank/DDBJ databases">
        <title>Kitasatospora phosalacinea NBRC 14627.</title>
        <authorList>
            <person name="Ichikawa N."/>
            <person name="Sato H."/>
            <person name="Tonouchi N."/>
        </authorList>
    </citation>
    <scope>NUCLEOTIDE SEQUENCE</scope>
    <source>
        <strain evidence="7">NBRC 14627</strain>
    </source>
</reference>
<dbReference type="GO" id="GO:0004365">
    <property type="term" value="F:glyceraldehyde-3-phosphate dehydrogenase (NAD+) (phosphorylating) activity"/>
    <property type="evidence" value="ECO:0007669"/>
    <property type="project" value="UniProtKB-ARBA"/>
</dbReference>
<dbReference type="CDD" id="cd18126">
    <property type="entry name" value="GAPDH_I_C"/>
    <property type="match status" value="1"/>
</dbReference>
<comment type="similarity">
    <text evidence="1 4">Belongs to the glyceraldehyde-3-phosphate dehydrogenase family.</text>
</comment>
<evidence type="ECO:0000259" key="6">
    <source>
        <dbReference type="SMART" id="SM00846"/>
    </source>
</evidence>
<dbReference type="RefSeq" id="WP_285732135.1">
    <property type="nucleotide sequence ID" value="NZ_BSSA01000001.1"/>
</dbReference>
<gene>
    <name evidence="7" type="ORF">Kpho02_00610</name>
</gene>
<dbReference type="InterPro" id="IPR036291">
    <property type="entry name" value="NAD(P)-bd_dom_sf"/>
</dbReference>
<comment type="caution">
    <text evidence="7">The sequence shown here is derived from an EMBL/GenBank/DDBJ whole genome shotgun (WGS) entry which is preliminary data.</text>
</comment>
<accession>A0A9W6Q184</accession>
<dbReference type="Gene3D" id="3.40.50.720">
    <property type="entry name" value="NAD(P)-binding Rossmann-like Domain"/>
    <property type="match status" value="1"/>
</dbReference>
<keyword evidence="3 5" id="KW-0560">Oxidoreductase</keyword>
<dbReference type="EMBL" id="BSSA01000001">
    <property type="protein sequence ID" value="GLW67762.1"/>
    <property type="molecule type" value="Genomic_DNA"/>
</dbReference>
<evidence type="ECO:0000313" key="8">
    <source>
        <dbReference type="Proteomes" id="UP001165041"/>
    </source>
</evidence>
<evidence type="ECO:0000256" key="4">
    <source>
        <dbReference type="RuleBase" id="RU000397"/>
    </source>
</evidence>
<dbReference type="InterPro" id="IPR020829">
    <property type="entry name" value="GlycerAld_3-P_DH_cat"/>
</dbReference>
<dbReference type="PANTHER" id="PTHR43454">
    <property type="entry name" value="GLYCERALDEHYDE-3-PHOSPHATE DEHYDROGENASE"/>
    <property type="match status" value="1"/>
</dbReference>
<dbReference type="GO" id="GO:0051287">
    <property type="term" value="F:NAD binding"/>
    <property type="evidence" value="ECO:0007669"/>
    <property type="project" value="InterPro"/>
</dbReference>
<keyword evidence="2" id="KW-0547">Nucleotide-binding</keyword>
<sequence length="479" mass="52274">MTVNDDVFTDWKTREELAETMIPIIGRLHRERDVTILLHSRSLVNKSVISILKTHRFARQIAGQELSITETFPFLQALATLDLGPSQIDLGLLAEAHRADDRGLSVAEFTAEAVAGATGANKTERQAPRDVVLYGFGRIGRLLARLLVEKAGGLRLRAIVVRNGGGDDLVKRASLLRRDSIHGQFQGTITVDEATDTIVANGNAIKVIYSNDPGEVDYTAYGIDNAILIDNTGRWRDREGLSQHLRPGIAKVVLTAPGKGDVPNIVHGVNHDTVKPDERIISCASCTTNAIVPPLKAMDDEYGVLRGHVETVHSFTNDQNLLDNYHKADRRGRSAPLNMVITETGAASAVAKALPELKAKITGSSIRVPVPDVSIAILNLQLARETTREDVLEHLREVSLTSALKRQIDFIDSPDAVSSDFIGSRHASIVDAGATKVEGDNAILYLWYDNEFGYSCQVVRVVQHVSGVEYPTFPVVPTH</sequence>
<dbReference type="SMART" id="SM00846">
    <property type="entry name" value="Gp_dh_N"/>
    <property type="match status" value="1"/>
</dbReference>
<evidence type="ECO:0000256" key="1">
    <source>
        <dbReference type="ARBA" id="ARBA00007406"/>
    </source>
</evidence>
<dbReference type="GO" id="GO:0006006">
    <property type="term" value="P:glucose metabolic process"/>
    <property type="evidence" value="ECO:0007669"/>
    <property type="project" value="InterPro"/>
</dbReference>
<dbReference type="Gene3D" id="3.30.360.10">
    <property type="entry name" value="Dihydrodipicolinate Reductase, domain 2"/>
    <property type="match status" value="1"/>
</dbReference>
<dbReference type="CDD" id="cd05214">
    <property type="entry name" value="GAPDH_I_N"/>
    <property type="match status" value="1"/>
</dbReference>
<dbReference type="NCBIfam" id="NF006139">
    <property type="entry name" value="PRK08289.1"/>
    <property type="match status" value="1"/>
</dbReference>
<dbReference type="InterPro" id="IPR006424">
    <property type="entry name" value="Glyceraldehyde-3-P_DH_1"/>
</dbReference>
<feature type="domain" description="Glyceraldehyde 3-phosphate dehydrogenase NAD(P) binding" evidence="6">
    <location>
        <begin position="129"/>
        <end position="286"/>
    </location>
</feature>
<name>A0A9W6Q184_9ACTN</name>
<dbReference type="EC" id="1.2.1.-" evidence="5"/>
<organism evidence="7 8">
    <name type="scientific">Kitasatospora phosalacinea</name>
    <dbReference type="NCBI Taxonomy" id="2065"/>
    <lineage>
        <taxon>Bacteria</taxon>
        <taxon>Bacillati</taxon>
        <taxon>Actinomycetota</taxon>
        <taxon>Actinomycetes</taxon>
        <taxon>Kitasatosporales</taxon>
        <taxon>Streptomycetaceae</taxon>
        <taxon>Kitasatospora</taxon>
    </lineage>
</organism>
<dbReference type="SUPFAM" id="SSF55347">
    <property type="entry name" value="Glyceraldehyde-3-phosphate dehydrogenase-like, C-terminal domain"/>
    <property type="match status" value="1"/>
</dbReference>
<dbReference type="GO" id="GO:0050661">
    <property type="term" value="F:NADP binding"/>
    <property type="evidence" value="ECO:0007669"/>
    <property type="project" value="InterPro"/>
</dbReference>
<dbReference type="PANTHER" id="PTHR43454:SF1">
    <property type="entry name" value="GLYCERALDEHYDE 3-PHOSPHATE DEHYDROGENASE NAD(P) BINDING DOMAIN-CONTAINING PROTEIN"/>
    <property type="match status" value="1"/>
</dbReference>
<evidence type="ECO:0000256" key="5">
    <source>
        <dbReference type="RuleBase" id="RU361160"/>
    </source>
</evidence>
<dbReference type="Pfam" id="PF00044">
    <property type="entry name" value="Gp_dh_N"/>
    <property type="match status" value="1"/>
</dbReference>
<dbReference type="PRINTS" id="PR00078">
    <property type="entry name" value="G3PDHDRGNASE"/>
</dbReference>
<dbReference type="AlphaFoldDB" id="A0A9W6Q184"/>
<dbReference type="InterPro" id="IPR020828">
    <property type="entry name" value="GlycerAld_3-P_DH_NAD(P)-bd"/>
</dbReference>
<dbReference type="InterPro" id="IPR020831">
    <property type="entry name" value="GlycerAld/Erythrose_P_DH"/>
</dbReference>
<dbReference type="Proteomes" id="UP001165041">
    <property type="component" value="Unassembled WGS sequence"/>
</dbReference>
<dbReference type="Pfam" id="PF02800">
    <property type="entry name" value="Gp_dh_C"/>
    <property type="match status" value="1"/>
</dbReference>
<dbReference type="NCBIfam" id="TIGR01534">
    <property type="entry name" value="GAPDH-I"/>
    <property type="match status" value="1"/>
</dbReference>
<dbReference type="PROSITE" id="PS00071">
    <property type="entry name" value="GAPDH"/>
    <property type="match status" value="1"/>
</dbReference>
<protein>
    <recommendedName>
        <fullName evidence="5">Glyceraldehyde-3-phosphate dehydrogenase</fullName>
        <ecNumber evidence="5">1.2.1.-</ecNumber>
    </recommendedName>
</protein>
<dbReference type="SUPFAM" id="SSF51735">
    <property type="entry name" value="NAD(P)-binding Rossmann-fold domains"/>
    <property type="match status" value="1"/>
</dbReference>
<evidence type="ECO:0000313" key="7">
    <source>
        <dbReference type="EMBL" id="GLW67762.1"/>
    </source>
</evidence>